<evidence type="ECO:0000313" key="2">
    <source>
        <dbReference type="EMBL" id="TNN66186.1"/>
    </source>
</evidence>
<feature type="region of interest" description="Disordered" evidence="1">
    <location>
        <begin position="40"/>
        <end position="94"/>
    </location>
</feature>
<name>A0A4Z2HK91_9TELE</name>
<evidence type="ECO:0000256" key="1">
    <source>
        <dbReference type="SAM" id="MobiDB-lite"/>
    </source>
</evidence>
<comment type="caution">
    <text evidence="2">The sequence shown here is derived from an EMBL/GenBank/DDBJ whole genome shotgun (WGS) entry which is preliminary data.</text>
</comment>
<proteinExistence type="predicted"/>
<feature type="compositionally biased region" description="Basic and acidic residues" evidence="1">
    <location>
        <begin position="56"/>
        <end position="77"/>
    </location>
</feature>
<dbReference type="OrthoDB" id="10603917at2759"/>
<reference evidence="2 3" key="1">
    <citation type="submission" date="2019-03" db="EMBL/GenBank/DDBJ databases">
        <title>First draft genome of Liparis tanakae, snailfish: a comprehensive survey of snailfish specific genes.</title>
        <authorList>
            <person name="Kim W."/>
            <person name="Song I."/>
            <person name="Jeong J.-H."/>
            <person name="Kim D."/>
            <person name="Kim S."/>
            <person name="Ryu S."/>
            <person name="Song J.Y."/>
            <person name="Lee S.K."/>
        </authorList>
    </citation>
    <scope>NUCLEOTIDE SEQUENCE [LARGE SCALE GENOMIC DNA]</scope>
    <source>
        <tissue evidence="2">Muscle</tissue>
    </source>
</reference>
<feature type="compositionally biased region" description="Polar residues" evidence="1">
    <location>
        <begin position="78"/>
        <end position="87"/>
    </location>
</feature>
<keyword evidence="3" id="KW-1185">Reference proteome</keyword>
<evidence type="ECO:0000313" key="3">
    <source>
        <dbReference type="Proteomes" id="UP000314294"/>
    </source>
</evidence>
<dbReference type="AlphaFoldDB" id="A0A4Z2HK91"/>
<feature type="compositionally biased region" description="Polar residues" evidence="1">
    <location>
        <begin position="43"/>
        <end position="52"/>
    </location>
</feature>
<organism evidence="2 3">
    <name type="scientific">Liparis tanakae</name>
    <name type="common">Tanaka's snailfish</name>
    <dbReference type="NCBI Taxonomy" id="230148"/>
    <lineage>
        <taxon>Eukaryota</taxon>
        <taxon>Metazoa</taxon>
        <taxon>Chordata</taxon>
        <taxon>Craniata</taxon>
        <taxon>Vertebrata</taxon>
        <taxon>Euteleostomi</taxon>
        <taxon>Actinopterygii</taxon>
        <taxon>Neopterygii</taxon>
        <taxon>Teleostei</taxon>
        <taxon>Neoteleostei</taxon>
        <taxon>Acanthomorphata</taxon>
        <taxon>Eupercaria</taxon>
        <taxon>Perciformes</taxon>
        <taxon>Cottioidei</taxon>
        <taxon>Cottales</taxon>
        <taxon>Liparidae</taxon>
        <taxon>Liparis</taxon>
    </lineage>
</organism>
<dbReference type="Proteomes" id="UP000314294">
    <property type="component" value="Unassembled WGS sequence"/>
</dbReference>
<sequence length="125" mass="14126">MAVSWMKGWAGWWLRRWPQLPPPPHITFWAESVVSLGSCKGPPSSTHLSAAPSSPPDRHTRLDRELDRLGGSERDSQRGSSSANQRVRTALRPRYDRVTTALRPRYDRVTTALRRDGGCSRLTPH</sequence>
<accession>A0A4Z2HK91</accession>
<protein>
    <submittedName>
        <fullName evidence="2">Uncharacterized protein</fullName>
    </submittedName>
</protein>
<gene>
    <name evidence="2" type="ORF">EYF80_023664</name>
</gene>
<dbReference type="EMBL" id="SRLO01000224">
    <property type="protein sequence ID" value="TNN66186.1"/>
    <property type="molecule type" value="Genomic_DNA"/>
</dbReference>